<dbReference type="SMART" id="SM00796">
    <property type="entry name" value="AHS1"/>
    <property type="match status" value="1"/>
</dbReference>
<comment type="caution">
    <text evidence="7">The sequence shown here is derived from an EMBL/GenBank/DDBJ whole genome shotgun (WGS) entry which is preliminary data.</text>
</comment>
<evidence type="ECO:0000256" key="4">
    <source>
        <dbReference type="SAM" id="MobiDB-lite"/>
    </source>
</evidence>
<dbReference type="NCBIfam" id="TIGR00724">
    <property type="entry name" value="urea_amlyse_rel"/>
    <property type="match status" value="1"/>
</dbReference>
<dbReference type="InterPro" id="IPR003778">
    <property type="entry name" value="CT_A_B"/>
</dbReference>
<dbReference type="Proteomes" id="UP001630303">
    <property type="component" value="Unassembled WGS sequence"/>
</dbReference>
<evidence type="ECO:0000256" key="1">
    <source>
        <dbReference type="ARBA" id="ARBA00022741"/>
    </source>
</evidence>
<organism evidence="7 8">
    <name type="scientific">Microbacterium mcarthurae</name>
    <dbReference type="NCBI Taxonomy" id="3035918"/>
    <lineage>
        <taxon>Bacteria</taxon>
        <taxon>Bacillati</taxon>
        <taxon>Actinomycetota</taxon>
        <taxon>Actinomycetes</taxon>
        <taxon>Micrococcales</taxon>
        <taxon>Microbacteriaceae</taxon>
        <taxon>Microbacterium</taxon>
    </lineage>
</organism>
<evidence type="ECO:0000313" key="8">
    <source>
        <dbReference type="Proteomes" id="UP001630303"/>
    </source>
</evidence>
<dbReference type="Pfam" id="PF02626">
    <property type="entry name" value="CT_A_B"/>
    <property type="match status" value="1"/>
</dbReference>
<dbReference type="PANTHER" id="PTHR43309">
    <property type="entry name" value="5-OXOPROLINASE SUBUNIT C"/>
    <property type="match status" value="1"/>
</dbReference>
<dbReference type="InterPro" id="IPR052708">
    <property type="entry name" value="PxpC"/>
</dbReference>
<evidence type="ECO:0000259" key="5">
    <source>
        <dbReference type="SMART" id="SM00796"/>
    </source>
</evidence>
<accession>A0ABW9GJK4</accession>
<dbReference type="Gene3D" id="2.40.100.10">
    <property type="entry name" value="Cyclophilin-like"/>
    <property type="match status" value="2"/>
</dbReference>
<dbReference type="Pfam" id="PF02682">
    <property type="entry name" value="CT_C_D"/>
    <property type="match status" value="1"/>
</dbReference>
<keyword evidence="1" id="KW-0547">Nucleotide-binding</keyword>
<feature type="domain" description="Carboxyltransferase" evidence="6">
    <location>
        <begin position="263"/>
        <end position="522"/>
    </location>
</feature>
<reference evidence="7 8" key="1">
    <citation type="submission" date="2023-03" db="EMBL/GenBank/DDBJ databases">
        <title>MT1 and MT2 Draft Genomes of Novel Species.</title>
        <authorList>
            <person name="Venkateswaran K."/>
        </authorList>
    </citation>
    <scope>NUCLEOTIDE SEQUENCE [LARGE SCALE GENOMIC DNA]</scope>
    <source>
        <strain evidence="7 8">IF8SW-P5</strain>
    </source>
</reference>
<evidence type="ECO:0000256" key="3">
    <source>
        <dbReference type="ARBA" id="ARBA00022840"/>
    </source>
</evidence>
<dbReference type="SUPFAM" id="SSF160467">
    <property type="entry name" value="PH0987 N-terminal domain-like"/>
    <property type="match status" value="1"/>
</dbReference>
<protein>
    <submittedName>
        <fullName evidence="7">Urea amidolyase family protein</fullName>
    </submittedName>
</protein>
<name>A0ABW9GJK4_9MICO</name>
<dbReference type="InterPro" id="IPR029000">
    <property type="entry name" value="Cyclophilin-like_dom_sf"/>
</dbReference>
<dbReference type="SUPFAM" id="SSF50891">
    <property type="entry name" value="Cyclophilin-like"/>
    <property type="match status" value="2"/>
</dbReference>
<dbReference type="PANTHER" id="PTHR43309:SF3">
    <property type="entry name" value="5-OXOPROLINASE SUBUNIT C"/>
    <property type="match status" value="1"/>
</dbReference>
<dbReference type="Gene3D" id="3.30.1360.40">
    <property type="match status" value="1"/>
</dbReference>
<feature type="compositionally biased region" description="Basic and acidic residues" evidence="4">
    <location>
        <begin position="220"/>
        <end position="234"/>
    </location>
</feature>
<keyword evidence="3" id="KW-0067">ATP-binding</keyword>
<feature type="region of interest" description="Disordered" evidence="4">
    <location>
        <begin position="215"/>
        <end position="234"/>
    </location>
</feature>
<gene>
    <name evidence="7" type="ORF">P5G46_11000</name>
</gene>
<dbReference type="InterPro" id="IPR003833">
    <property type="entry name" value="CT_C_D"/>
</dbReference>
<proteinExistence type="predicted"/>
<sequence>MVTPLLRPMGERAVLAEVGDLAGVLALHAALAAEPPEGIEDLVPAARTVLVAFDPARITVAAVHAWIRSAAGSPAPESPPGPLVEVPLRYDGPDLDDTAEALGIRPPELIARHAAARWRVAFTGFAPGFAYLVSADWAFEVPRLAQPRTRVPAGSVGLAGEFTGAYPRETPGGWRLVGTTDAALFAPDAIDPVLLPPGARVRFVPERAAVAAAAPVASASRHEPGRTARTDAAPRADAAPALRILDPGARATVQDLGRPGRAGLGVSRSGALDRGALRIANRLVGNAEDAAGVEIVLGGFRARAERDVWVAVTGALADIRVDGRAQDAYAPLLLSAGAELSVGVARAGARLVLAVRGGIVAPLSFGSRATDTLASLGPAALRPGDVLRAGAAVAPVPVVDVFPWSVPAPAIDVPVTPGPRTDWFTPAALRILRDATWTVTGDADRVGIRLDGPALDRSRPDELPSEGMRPGALQVPPHGRPVVLLADGPVTGGYPVIAVVTDAALDRLAQLRPGDRVRFRGR</sequence>
<evidence type="ECO:0000259" key="6">
    <source>
        <dbReference type="SMART" id="SM00797"/>
    </source>
</evidence>
<feature type="domain" description="Carboxyltransferase" evidence="5">
    <location>
        <begin position="4"/>
        <end position="195"/>
    </location>
</feature>
<evidence type="ECO:0000256" key="2">
    <source>
        <dbReference type="ARBA" id="ARBA00022801"/>
    </source>
</evidence>
<evidence type="ECO:0000313" key="7">
    <source>
        <dbReference type="EMBL" id="MFM2721030.1"/>
    </source>
</evidence>
<dbReference type="RefSeq" id="WP_375094761.1">
    <property type="nucleotide sequence ID" value="NZ_JAROCE010000003.1"/>
</dbReference>
<dbReference type="SMART" id="SM00797">
    <property type="entry name" value="AHS2"/>
    <property type="match status" value="1"/>
</dbReference>
<dbReference type="EMBL" id="JAROCE010000003">
    <property type="protein sequence ID" value="MFM2721030.1"/>
    <property type="molecule type" value="Genomic_DNA"/>
</dbReference>
<keyword evidence="2" id="KW-0378">Hydrolase</keyword>
<keyword evidence="8" id="KW-1185">Reference proteome</keyword>